<dbReference type="RefSeq" id="WP_340234368.1">
    <property type="nucleotide sequence ID" value="NZ_JBBEWC010000002.1"/>
</dbReference>
<proteinExistence type="predicted"/>
<evidence type="ECO:0000313" key="1">
    <source>
        <dbReference type="EMBL" id="MFD2522263.1"/>
    </source>
</evidence>
<dbReference type="EMBL" id="JBHULC010000018">
    <property type="protein sequence ID" value="MFD2522263.1"/>
    <property type="molecule type" value="Genomic_DNA"/>
</dbReference>
<comment type="caution">
    <text evidence="1">The sequence shown here is derived from an EMBL/GenBank/DDBJ whole genome shotgun (WGS) entry which is preliminary data.</text>
</comment>
<accession>A0ABW5J8Z2</accession>
<protein>
    <submittedName>
        <fullName evidence="1">Uncharacterized protein</fullName>
    </submittedName>
</protein>
<gene>
    <name evidence="1" type="ORF">ACFSR2_15310</name>
</gene>
<keyword evidence="2" id="KW-1185">Reference proteome</keyword>
<sequence>MKNNILFLILSFSILIFSCRDKEKPEDDKPKKLSEEEVISILKKNNLKDDTEEYKKINSTPDTIRLERRFSKSLSKNDAIRRIQRFYETIIKHIIDNKDASVIDLVQNSYGFDYGPIAKIIKKHNINPDSTLIRLYPALSQDGFMTMIVTLEDLESNETVTAEYPVKLSRRAPNDNAIQDEISDDICPSAPSCPKTNNPLMSDEKIGFYKSAIRDLIKAKTANR</sequence>
<dbReference type="PROSITE" id="PS51257">
    <property type="entry name" value="PROKAR_LIPOPROTEIN"/>
    <property type="match status" value="1"/>
</dbReference>
<name>A0ABW5J8Z2_9BACT</name>
<evidence type="ECO:0000313" key="2">
    <source>
        <dbReference type="Proteomes" id="UP001597510"/>
    </source>
</evidence>
<reference evidence="2" key="1">
    <citation type="journal article" date="2019" name="Int. J. Syst. Evol. Microbiol.">
        <title>The Global Catalogue of Microorganisms (GCM) 10K type strain sequencing project: providing services to taxonomists for standard genome sequencing and annotation.</title>
        <authorList>
            <consortium name="The Broad Institute Genomics Platform"/>
            <consortium name="The Broad Institute Genome Sequencing Center for Infectious Disease"/>
            <person name="Wu L."/>
            <person name="Ma J."/>
        </authorList>
    </citation>
    <scope>NUCLEOTIDE SEQUENCE [LARGE SCALE GENOMIC DNA]</scope>
    <source>
        <strain evidence="2">KCTC 52344</strain>
    </source>
</reference>
<dbReference type="Proteomes" id="UP001597510">
    <property type="component" value="Unassembled WGS sequence"/>
</dbReference>
<organism evidence="1 2">
    <name type="scientific">Emticicia soli</name>
    <dbReference type="NCBI Taxonomy" id="2027878"/>
    <lineage>
        <taxon>Bacteria</taxon>
        <taxon>Pseudomonadati</taxon>
        <taxon>Bacteroidota</taxon>
        <taxon>Cytophagia</taxon>
        <taxon>Cytophagales</taxon>
        <taxon>Leadbetterellaceae</taxon>
        <taxon>Emticicia</taxon>
    </lineage>
</organism>